<evidence type="ECO:0000256" key="1">
    <source>
        <dbReference type="ARBA" id="ARBA00022737"/>
    </source>
</evidence>
<dbReference type="OrthoDB" id="10290201at2759"/>
<dbReference type="SUPFAM" id="SSF52058">
    <property type="entry name" value="L domain-like"/>
    <property type="match status" value="1"/>
</dbReference>
<keyword evidence="1" id="KW-0677">Repeat</keyword>
<evidence type="ECO:0000313" key="2">
    <source>
        <dbReference type="EMBL" id="EGC29493.1"/>
    </source>
</evidence>
<dbReference type="EMBL" id="GL871425">
    <property type="protein sequence ID" value="EGC29493.1"/>
    <property type="molecule type" value="Genomic_DNA"/>
</dbReference>
<evidence type="ECO:0008006" key="4">
    <source>
        <dbReference type="Google" id="ProtNLM"/>
    </source>
</evidence>
<organism evidence="2 3">
    <name type="scientific">Dictyostelium purpureum</name>
    <name type="common">Slime mold</name>
    <dbReference type="NCBI Taxonomy" id="5786"/>
    <lineage>
        <taxon>Eukaryota</taxon>
        <taxon>Amoebozoa</taxon>
        <taxon>Evosea</taxon>
        <taxon>Eumycetozoa</taxon>
        <taxon>Dictyostelia</taxon>
        <taxon>Dictyosteliales</taxon>
        <taxon>Dictyosteliaceae</taxon>
        <taxon>Dictyostelium</taxon>
    </lineage>
</organism>
<dbReference type="KEGG" id="dpp:DICPUDRAFT_5964"/>
<dbReference type="GeneID" id="10505297"/>
<feature type="non-terminal residue" evidence="2">
    <location>
        <position position="579"/>
    </location>
</feature>
<dbReference type="PANTHER" id="PTHR32134:SF178">
    <property type="entry name" value="FNIP REPEAT-CONTAINING PROTEIN"/>
    <property type="match status" value="1"/>
</dbReference>
<dbReference type="AlphaFoldDB" id="F1A2T9"/>
<dbReference type="InterPro" id="IPR051251">
    <property type="entry name" value="STK_FNIP-Repeat"/>
</dbReference>
<dbReference type="RefSeq" id="XP_003293983.1">
    <property type="nucleotide sequence ID" value="XM_003293935.1"/>
</dbReference>
<sequence length="579" mass="65701">KIIDNNDIEKNTYLFFLVWRNFYTKSLILQHLKFYNIHYFQRTFNLDSFCAYPFKKYLGSMKLIFSNSHEKLVTFLNHLPPTVKSIELGSNNANEPLEVGCFPKSITNLKLNYWFNQQLEKGVINSTIQSLTLGKSFNNSLIDSFPSRGLTYLDLGFEFDQPIFANVLPKTLKTLIFSDRFNQKLYIGSIPKSVENLTFGGCFNRDLEKDLLPEGLVNLTFGYSFNKPISVLSSYSDCYSTEENTPNNNIDIMIDNITLDSNCNGNEEYGNNNCFKIISFLPYKLKSIKFGSNFDRDIDFGVLPSTLTSLEFSVVGNFNKPITFGTIPNSVTNLSFPSQFNQPIKVNNKNCLPPNLTKLSFGRYFQQDIEKGSIPSSVTDLCLGGIDSNQVIQEGCIPDSVLKLKVGENQIFKSNSLPDSVYSLQGLNAMYIREIPPQVNSFTFLDLNDPIEYLKDLPRNVVSVDVGGLFDTREFERAIIPSHITSLTFGSLFNQRILPSYLHNVTNLKSIKFGIFFNQIILPCSLPDSITYLEFDQRFNQILSSSTLPKYLKTLILGNEFNSVLKSNSLPINLVSLRL</sequence>
<dbReference type="InParanoid" id="F1A2T9"/>
<protein>
    <recommendedName>
        <fullName evidence="4">FNIP repeat-containing protein</fullName>
    </recommendedName>
</protein>
<feature type="non-terminal residue" evidence="2">
    <location>
        <position position="1"/>
    </location>
</feature>
<dbReference type="Pfam" id="PF05725">
    <property type="entry name" value="FNIP"/>
    <property type="match status" value="9"/>
</dbReference>
<dbReference type="VEuPathDB" id="AmoebaDB:DICPUDRAFT_5964"/>
<dbReference type="PANTHER" id="PTHR32134">
    <property type="entry name" value="FNIP REPEAT-CONTAINING PROTEIN"/>
    <property type="match status" value="1"/>
</dbReference>
<name>F1A2T9_DICPU</name>
<reference evidence="3" key="1">
    <citation type="journal article" date="2011" name="Genome Biol.">
        <title>Comparative genomics of the social amoebae Dictyostelium discoideum and Dictyostelium purpureum.</title>
        <authorList>
            <consortium name="US DOE Joint Genome Institute (JGI-PGF)"/>
            <person name="Sucgang R."/>
            <person name="Kuo A."/>
            <person name="Tian X."/>
            <person name="Salerno W."/>
            <person name="Parikh A."/>
            <person name="Feasley C.L."/>
            <person name="Dalin E."/>
            <person name="Tu H."/>
            <person name="Huang E."/>
            <person name="Barry K."/>
            <person name="Lindquist E."/>
            <person name="Shapiro H."/>
            <person name="Bruce D."/>
            <person name="Schmutz J."/>
            <person name="Salamov A."/>
            <person name="Fey P."/>
            <person name="Gaudet P."/>
            <person name="Anjard C."/>
            <person name="Babu M.M."/>
            <person name="Basu S."/>
            <person name="Bushmanova Y."/>
            <person name="van der Wel H."/>
            <person name="Katoh-Kurasawa M."/>
            <person name="Dinh C."/>
            <person name="Coutinho P.M."/>
            <person name="Saito T."/>
            <person name="Elias M."/>
            <person name="Schaap P."/>
            <person name="Kay R.R."/>
            <person name="Henrissat B."/>
            <person name="Eichinger L."/>
            <person name="Rivero F."/>
            <person name="Putnam N.H."/>
            <person name="West C.M."/>
            <person name="Loomis W.F."/>
            <person name="Chisholm R.L."/>
            <person name="Shaulsky G."/>
            <person name="Strassmann J.E."/>
            <person name="Queller D.C."/>
            <person name="Kuspa A."/>
            <person name="Grigoriev I.V."/>
        </authorList>
    </citation>
    <scope>NUCLEOTIDE SEQUENCE [LARGE SCALE GENOMIC DNA]</scope>
    <source>
        <strain evidence="3">QSDP1</strain>
    </source>
</reference>
<dbReference type="InterPro" id="IPR008615">
    <property type="entry name" value="FNIP"/>
</dbReference>
<dbReference type="Proteomes" id="UP000001064">
    <property type="component" value="Unassembled WGS sequence"/>
</dbReference>
<proteinExistence type="predicted"/>
<evidence type="ECO:0000313" key="3">
    <source>
        <dbReference type="Proteomes" id="UP000001064"/>
    </source>
</evidence>
<gene>
    <name evidence="2" type="ORF">DICPUDRAFT_5964</name>
</gene>
<accession>F1A2T9</accession>
<keyword evidence="3" id="KW-1185">Reference proteome</keyword>